<dbReference type="AlphaFoldDB" id="A0A9R1UF34"/>
<sequence length="125" mass="14392">MFNDVGISSMTYSECVNFFEHLMHEDYDVEYGAFIFYAYGTDGIISIYMDHIGFDNEDNDDDDGHESCIDGENYGNINELRNVDFEFNEGVMHMNSTSNDPFLGKLCVDEEEDNNIVDDDDGREF</sequence>
<reference evidence="1 2" key="1">
    <citation type="journal article" date="2017" name="Nat. Commun.">
        <title>Genome assembly with in vitro proximity ligation data and whole-genome triplication in lettuce.</title>
        <authorList>
            <person name="Reyes-Chin-Wo S."/>
            <person name="Wang Z."/>
            <person name="Yang X."/>
            <person name="Kozik A."/>
            <person name="Arikit S."/>
            <person name="Song C."/>
            <person name="Xia L."/>
            <person name="Froenicke L."/>
            <person name="Lavelle D.O."/>
            <person name="Truco M.J."/>
            <person name="Xia R."/>
            <person name="Zhu S."/>
            <person name="Xu C."/>
            <person name="Xu H."/>
            <person name="Xu X."/>
            <person name="Cox K."/>
            <person name="Korf I."/>
            <person name="Meyers B.C."/>
            <person name="Michelmore R.W."/>
        </authorList>
    </citation>
    <scope>NUCLEOTIDE SEQUENCE [LARGE SCALE GENOMIC DNA]</scope>
    <source>
        <strain evidence="2">cv. Salinas</strain>
        <tissue evidence="1">Seedlings</tissue>
    </source>
</reference>
<keyword evidence="2" id="KW-1185">Reference proteome</keyword>
<dbReference type="Proteomes" id="UP000235145">
    <property type="component" value="Unassembled WGS sequence"/>
</dbReference>
<comment type="caution">
    <text evidence="1">The sequence shown here is derived from an EMBL/GenBank/DDBJ whole genome shotgun (WGS) entry which is preliminary data.</text>
</comment>
<proteinExistence type="predicted"/>
<dbReference type="EMBL" id="NBSK02000009">
    <property type="protein sequence ID" value="KAJ0185888.1"/>
    <property type="molecule type" value="Genomic_DNA"/>
</dbReference>
<evidence type="ECO:0000313" key="1">
    <source>
        <dbReference type="EMBL" id="KAJ0185888.1"/>
    </source>
</evidence>
<evidence type="ECO:0000313" key="2">
    <source>
        <dbReference type="Proteomes" id="UP000235145"/>
    </source>
</evidence>
<organism evidence="1 2">
    <name type="scientific">Lactuca sativa</name>
    <name type="common">Garden lettuce</name>
    <dbReference type="NCBI Taxonomy" id="4236"/>
    <lineage>
        <taxon>Eukaryota</taxon>
        <taxon>Viridiplantae</taxon>
        <taxon>Streptophyta</taxon>
        <taxon>Embryophyta</taxon>
        <taxon>Tracheophyta</taxon>
        <taxon>Spermatophyta</taxon>
        <taxon>Magnoliopsida</taxon>
        <taxon>eudicotyledons</taxon>
        <taxon>Gunneridae</taxon>
        <taxon>Pentapetalae</taxon>
        <taxon>asterids</taxon>
        <taxon>campanulids</taxon>
        <taxon>Asterales</taxon>
        <taxon>Asteraceae</taxon>
        <taxon>Cichorioideae</taxon>
        <taxon>Cichorieae</taxon>
        <taxon>Lactucinae</taxon>
        <taxon>Lactuca</taxon>
    </lineage>
</organism>
<protein>
    <submittedName>
        <fullName evidence="1">Uncharacterized protein</fullName>
    </submittedName>
</protein>
<accession>A0A9R1UF34</accession>
<name>A0A9R1UF34_LACSA</name>
<gene>
    <name evidence="1" type="ORF">LSAT_V11C900490040</name>
</gene>